<keyword evidence="5 7" id="KW-1133">Transmembrane helix</keyword>
<dbReference type="Pfam" id="PF02990">
    <property type="entry name" value="EMP70"/>
    <property type="match status" value="1"/>
</dbReference>
<evidence type="ECO:0000256" key="3">
    <source>
        <dbReference type="ARBA" id="ARBA00022692"/>
    </source>
</evidence>
<feature type="transmembrane region" description="Helical" evidence="7">
    <location>
        <begin position="537"/>
        <end position="562"/>
    </location>
</feature>
<evidence type="ECO:0000256" key="6">
    <source>
        <dbReference type="ARBA" id="ARBA00023136"/>
    </source>
</evidence>
<dbReference type="EMBL" id="HBFS01004167">
    <property type="protein sequence ID" value="CAD8909629.1"/>
    <property type="molecule type" value="Transcribed_RNA"/>
</dbReference>
<dbReference type="GO" id="GO:0072657">
    <property type="term" value="P:protein localization to membrane"/>
    <property type="evidence" value="ECO:0007669"/>
    <property type="project" value="TreeGrafter"/>
</dbReference>
<accession>A0A7S1C7F8</accession>
<dbReference type="GO" id="GO:0016020">
    <property type="term" value="C:membrane"/>
    <property type="evidence" value="ECO:0007669"/>
    <property type="project" value="UniProtKB-SubCell"/>
</dbReference>
<feature type="compositionally biased region" description="Low complexity" evidence="8">
    <location>
        <begin position="291"/>
        <end position="302"/>
    </location>
</feature>
<keyword evidence="4" id="KW-0732">Signal</keyword>
<organism evidence="9">
    <name type="scientific">Bicosoecida sp. CB-2014</name>
    <dbReference type="NCBI Taxonomy" id="1486930"/>
    <lineage>
        <taxon>Eukaryota</taxon>
        <taxon>Sar</taxon>
        <taxon>Stramenopiles</taxon>
        <taxon>Bigyra</taxon>
        <taxon>Opalozoa</taxon>
        <taxon>Bicosoecida</taxon>
    </lineage>
</organism>
<feature type="transmembrane region" description="Helical" evidence="7">
    <location>
        <begin position="728"/>
        <end position="757"/>
    </location>
</feature>
<feature type="transmembrane region" description="Helical" evidence="7">
    <location>
        <begin position="497"/>
        <end position="516"/>
    </location>
</feature>
<evidence type="ECO:0000256" key="7">
    <source>
        <dbReference type="RuleBase" id="RU363079"/>
    </source>
</evidence>
<evidence type="ECO:0000256" key="5">
    <source>
        <dbReference type="ARBA" id="ARBA00022989"/>
    </source>
</evidence>
<feature type="transmembrane region" description="Helical" evidence="7">
    <location>
        <begin position="396"/>
        <end position="421"/>
    </location>
</feature>
<evidence type="ECO:0000256" key="8">
    <source>
        <dbReference type="SAM" id="MobiDB-lite"/>
    </source>
</evidence>
<dbReference type="InterPro" id="IPR004240">
    <property type="entry name" value="EMP70"/>
</dbReference>
<comment type="similarity">
    <text evidence="2 7">Belongs to the nonaspanin (TM9SF) (TC 9.A.2) family.</text>
</comment>
<keyword evidence="6 7" id="KW-0472">Membrane</keyword>
<evidence type="ECO:0000313" key="9">
    <source>
        <dbReference type="EMBL" id="CAD8909629.1"/>
    </source>
</evidence>
<keyword evidence="3 7" id="KW-0812">Transmembrane</keyword>
<feature type="region of interest" description="Disordered" evidence="8">
    <location>
        <begin position="249"/>
        <end position="302"/>
    </location>
</feature>
<name>A0A7S1C7F8_9STRA</name>
<feature type="transmembrane region" description="Helical" evidence="7">
    <location>
        <begin position="568"/>
        <end position="594"/>
    </location>
</feature>
<proteinExistence type="inferred from homology"/>
<evidence type="ECO:0000256" key="1">
    <source>
        <dbReference type="ARBA" id="ARBA00004141"/>
    </source>
</evidence>
<feature type="transmembrane region" description="Helical" evidence="7">
    <location>
        <begin position="692"/>
        <end position="716"/>
    </location>
</feature>
<evidence type="ECO:0000256" key="4">
    <source>
        <dbReference type="ARBA" id="ARBA00022729"/>
    </source>
</evidence>
<dbReference type="AlphaFoldDB" id="A0A7S1C7F8"/>
<sequence length="767" mass="84391">MEDADKGAVQVTAGGTKHTKLASAMRTSGAVGRRNPLARLRVKALMAVDNDDNALERVRNRRDPALAVEARMKEYQDARGLMRRHLTEALAELDMERPHTLARKFAALDARVDASGGAERQLPALRIVAETQRRKALAAAAKQGVWYTAMVRRAVNDARLEDGSIGPVHAAVRYVLDFVRHAISVGSHLDAEAFVEVLSTLSAAELARPDVAHMIYFLKKHVGCPKAVMEESLAERGLAMPQIPALISLGGMGPTPDPSRPPTAEEEAEQEQREAAIAGGSAVGTKVGTRSGSAVSGSGSGAAAAPAAEHAHVAPDATGHEAYDVYYVLTHKQLSVAYNGDRIIEVNLTSDQPREVKPGAPLAFSYSVSWTETSKRFEDRFRRYLDASFFEHQIHWFSLFNSFMMVVFLCGVVALILLKVLRNDYAKYMRDEEDLDDSEKGMGDESGWKLVHGDVFRRPDHLALFAALTGTGYQLAFLVAAVVLVALMGSLYVDRGAITTVSIVAYALTSVVSGYASGSYYRAHFYPNPSPGWIKTMLLTALLCPFTVFAVIFALNFVAIAYSTVNAIPFATMVSVFLIWAFVSVPLVVAGTYLGRHLGGHASWPCRVNHIPHPIPPRRWFFSPVVVCLATGVLPFGSIFIEMYYVFTSFWNYKFYYVYGFMLLVYTILVIVIACVTIVSTYLLLNSEDWRWPWLSFLSAASTALYVFAYAVYYFIAKTNMSGFLQTAFYFGYMGLFSLALAVLCGTIGFAAASTFVRRIYRNIKID</sequence>
<dbReference type="PANTHER" id="PTHR10766:SF41">
    <property type="entry name" value="TRANSMEMBRANE 9 SUPERFAMILY MEMBER 3"/>
    <property type="match status" value="1"/>
</dbReference>
<dbReference type="PANTHER" id="PTHR10766">
    <property type="entry name" value="TRANSMEMBRANE 9 SUPERFAMILY PROTEIN"/>
    <property type="match status" value="1"/>
</dbReference>
<feature type="region of interest" description="Disordered" evidence="8">
    <location>
        <begin position="1"/>
        <end position="30"/>
    </location>
</feature>
<feature type="transmembrane region" description="Helical" evidence="7">
    <location>
        <begin position="620"/>
        <end position="647"/>
    </location>
</feature>
<gene>
    <name evidence="9" type="ORF">BSP0115_LOCUS2833</name>
</gene>
<evidence type="ECO:0000256" key="2">
    <source>
        <dbReference type="ARBA" id="ARBA00005227"/>
    </source>
</evidence>
<comment type="subcellular location">
    <subcellularLocation>
        <location evidence="1">Membrane</location>
        <topology evidence="1">Multi-pass membrane protein</topology>
    </subcellularLocation>
</comment>
<reference evidence="9" key="1">
    <citation type="submission" date="2021-01" db="EMBL/GenBank/DDBJ databases">
        <authorList>
            <person name="Corre E."/>
            <person name="Pelletier E."/>
            <person name="Niang G."/>
            <person name="Scheremetjew M."/>
            <person name="Finn R."/>
            <person name="Kale V."/>
            <person name="Holt S."/>
            <person name="Cochrane G."/>
            <person name="Meng A."/>
            <person name="Brown T."/>
            <person name="Cohen L."/>
        </authorList>
    </citation>
    <scope>NUCLEOTIDE SEQUENCE</scope>
    <source>
        <strain evidence="9">Ms1</strain>
    </source>
</reference>
<feature type="transmembrane region" description="Helical" evidence="7">
    <location>
        <begin position="659"/>
        <end position="685"/>
    </location>
</feature>
<feature type="transmembrane region" description="Helical" evidence="7">
    <location>
        <begin position="462"/>
        <end position="491"/>
    </location>
</feature>
<protein>
    <recommendedName>
        <fullName evidence="7">Transmembrane 9 superfamily member</fullName>
    </recommendedName>
</protein>